<accession>A0A835HY37</accession>
<organism evidence="8 9">
    <name type="scientific">Coptis chinensis</name>
    <dbReference type="NCBI Taxonomy" id="261450"/>
    <lineage>
        <taxon>Eukaryota</taxon>
        <taxon>Viridiplantae</taxon>
        <taxon>Streptophyta</taxon>
        <taxon>Embryophyta</taxon>
        <taxon>Tracheophyta</taxon>
        <taxon>Spermatophyta</taxon>
        <taxon>Magnoliopsida</taxon>
        <taxon>Ranunculales</taxon>
        <taxon>Ranunculaceae</taxon>
        <taxon>Coptidoideae</taxon>
        <taxon>Coptis</taxon>
    </lineage>
</organism>
<reference evidence="8 9" key="1">
    <citation type="submission" date="2020-10" db="EMBL/GenBank/DDBJ databases">
        <title>The Coptis chinensis genome and diversification of protoberbering-type alkaloids.</title>
        <authorList>
            <person name="Wang B."/>
            <person name="Shu S."/>
            <person name="Song C."/>
            <person name="Liu Y."/>
        </authorList>
    </citation>
    <scope>NUCLEOTIDE SEQUENCE [LARGE SCALE GENOMIC DNA]</scope>
    <source>
        <strain evidence="8">HL-2020</strain>
        <tissue evidence="8">Leaf</tissue>
    </source>
</reference>
<dbReference type="PANTHER" id="PTHR11071">
    <property type="entry name" value="PEPTIDYL-PROLYL CIS-TRANS ISOMERASE"/>
    <property type="match status" value="1"/>
</dbReference>
<evidence type="ECO:0000313" key="9">
    <source>
        <dbReference type="Proteomes" id="UP000631114"/>
    </source>
</evidence>
<keyword evidence="9" id="KW-1185">Reference proteome</keyword>
<comment type="similarity">
    <text evidence="2">Belongs to the cyclophilin-type PPIase family.</text>
</comment>
<dbReference type="PROSITE" id="PS50072">
    <property type="entry name" value="CSA_PPIASE_2"/>
    <property type="match status" value="1"/>
</dbReference>
<dbReference type="Proteomes" id="UP000631114">
    <property type="component" value="Unassembled WGS sequence"/>
</dbReference>
<dbReference type="InterPro" id="IPR002130">
    <property type="entry name" value="Cyclophilin-type_PPIase_dom"/>
</dbReference>
<feature type="compositionally biased region" description="Low complexity" evidence="6">
    <location>
        <begin position="573"/>
        <end position="583"/>
    </location>
</feature>
<dbReference type="InterPro" id="IPR029000">
    <property type="entry name" value="Cyclophilin-like_dom_sf"/>
</dbReference>
<dbReference type="EMBL" id="JADFTS010000005">
    <property type="protein sequence ID" value="KAF9606512.1"/>
    <property type="molecule type" value="Genomic_DNA"/>
</dbReference>
<feature type="region of interest" description="Disordered" evidence="6">
    <location>
        <begin position="479"/>
        <end position="668"/>
    </location>
</feature>
<evidence type="ECO:0000313" key="8">
    <source>
        <dbReference type="EMBL" id="KAF9606512.1"/>
    </source>
</evidence>
<dbReference type="EC" id="5.2.1.8" evidence="3"/>
<name>A0A835HY37_9MAGN</name>
<evidence type="ECO:0000256" key="4">
    <source>
        <dbReference type="ARBA" id="ARBA00023110"/>
    </source>
</evidence>
<dbReference type="AlphaFoldDB" id="A0A835HY37"/>
<feature type="compositionally biased region" description="Basic residues" evidence="6">
    <location>
        <begin position="531"/>
        <end position="558"/>
    </location>
</feature>
<comment type="catalytic activity">
    <reaction evidence="1">
        <text>[protein]-peptidylproline (omega=180) = [protein]-peptidylproline (omega=0)</text>
        <dbReference type="Rhea" id="RHEA:16237"/>
        <dbReference type="Rhea" id="RHEA-COMP:10747"/>
        <dbReference type="Rhea" id="RHEA-COMP:10748"/>
        <dbReference type="ChEBI" id="CHEBI:83833"/>
        <dbReference type="ChEBI" id="CHEBI:83834"/>
        <dbReference type="EC" id="5.2.1.8"/>
    </reaction>
</comment>
<comment type="caution">
    <text evidence="8">The sequence shown here is derived from an EMBL/GenBank/DDBJ whole genome shotgun (WGS) entry which is preliminary data.</text>
</comment>
<dbReference type="PROSITE" id="PS00170">
    <property type="entry name" value="CSA_PPIASE_1"/>
    <property type="match status" value="1"/>
</dbReference>
<evidence type="ECO:0000256" key="5">
    <source>
        <dbReference type="ARBA" id="ARBA00023235"/>
    </source>
</evidence>
<keyword evidence="4" id="KW-0697">Rotamase</keyword>
<feature type="region of interest" description="Disordered" evidence="6">
    <location>
        <begin position="188"/>
        <end position="455"/>
    </location>
</feature>
<dbReference type="GO" id="GO:0005737">
    <property type="term" value="C:cytoplasm"/>
    <property type="evidence" value="ECO:0007669"/>
    <property type="project" value="TreeGrafter"/>
</dbReference>
<protein>
    <recommendedName>
        <fullName evidence="3">peptidylprolyl isomerase</fullName>
        <ecNumber evidence="3">5.2.1.8</ecNumber>
    </recommendedName>
</protein>
<feature type="compositionally biased region" description="Basic residues" evidence="6">
    <location>
        <begin position="265"/>
        <end position="304"/>
    </location>
</feature>
<feature type="compositionally biased region" description="Basic and acidic residues" evidence="6">
    <location>
        <begin position="628"/>
        <end position="637"/>
    </location>
</feature>
<evidence type="ECO:0000256" key="2">
    <source>
        <dbReference type="ARBA" id="ARBA00007365"/>
    </source>
</evidence>
<dbReference type="InterPro" id="IPR020892">
    <property type="entry name" value="Cyclophilin-type_PPIase_CS"/>
</dbReference>
<dbReference type="PRINTS" id="PR00153">
    <property type="entry name" value="CSAPPISMRASE"/>
</dbReference>
<keyword evidence="5" id="KW-0413">Isomerase</keyword>
<dbReference type="GO" id="GO:0016018">
    <property type="term" value="F:cyclosporin A binding"/>
    <property type="evidence" value="ECO:0007669"/>
    <property type="project" value="TreeGrafter"/>
</dbReference>
<evidence type="ECO:0000259" key="7">
    <source>
        <dbReference type="PROSITE" id="PS50072"/>
    </source>
</evidence>
<dbReference type="FunFam" id="2.40.100.10:FF:000022">
    <property type="entry name" value="Peptidyl-prolyl cis-trans isomerase CYP95"/>
    <property type="match status" value="1"/>
</dbReference>
<dbReference type="GO" id="GO:0006457">
    <property type="term" value="P:protein folding"/>
    <property type="evidence" value="ECO:0007669"/>
    <property type="project" value="InterPro"/>
</dbReference>
<dbReference type="GO" id="GO:0003755">
    <property type="term" value="F:peptidyl-prolyl cis-trans isomerase activity"/>
    <property type="evidence" value="ECO:0007669"/>
    <property type="project" value="UniProtKB-KW"/>
</dbReference>
<sequence>MAKSKNPLVFLDVVIDGGRPEKIVIELFSDVVPKTAENFRALCTGEKGTGSCTKKQLHFKGSLFHRIIKGFMVQGGDFSKRDGTGGESIWGGRFADENFKLSHNEAGLLSMANAGKHTNGSQFFITLKATPHLDGKHVVFGKVVKGMDTVFRIEKQAGSEDGKPCCLVKIVDCGEGSEKKFNEAVIAEKEKRKAKKTGKASFSDDSSDEKRTTRHKKSLKDRKKKRKRRYSLSVSESSDDSSSDSYSSSSDSDSSPSDSSSSDGRRRRKKTSKTNSHRRGRKKRDVRRERRRRRHNKRSKRKSKRGSDSSSDLETDSGISESDDDVAHPQESAPAAFINSLHDEIKSSEDPAVDKHPPQPISRKADIDQQKKDGLKLAKDDSSHEEGEFAQEKGDHLNNGHDTEMKSDKIANKYPDSDNESSKSRSSSPTPKRESKKEPSRKAPEPPVASSRGVCLEVVLQMAIRSIIRRGRGFTERYASARKYRTPSPERSPPRPYRYGGRNIQERNRDRYSGYRGYRERSPLRRIWSPPRRRSPARYQSRRSRSRSISRSPRHSNGRVRDHSRSPRHSRSSVDGRSSVSERLQSRLGPRGGESHPSDKNRSRSRSKSPSRSRSRSLSRSASSADGSPRKPVEKAKLQSPSRSRSSSPVGNRGLVSYGDLSPDIGEG</sequence>
<feature type="compositionally biased region" description="Low complexity" evidence="6">
    <location>
        <begin position="640"/>
        <end position="649"/>
    </location>
</feature>
<dbReference type="SUPFAM" id="SSF50891">
    <property type="entry name" value="Cyclophilin-like"/>
    <property type="match status" value="1"/>
</dbReference>
<feature type="compositionally biased region" description="Basic residues" evidence="6">
    <location>
        <begin position="603"/>
        <end position="617"/>
    </location>
</feature>
<dbReference type="Gene3D" id="2.40.100.10">
    <property type="entry name" value="Cyclophilin-like"/>
    <property type="match status" value="1"/>
</dbReference>
<dbReference type="PANTHER" id="PTHR11071:SF447">
    <property type="entry name" value="PEPTIDYL-PROLYL CIS-TRANS ISOMERASE CYP63"/>
    <property type="match status" value="1"/>
</dbReference>
<feature type="compositionally biased region" description="Basic residues" evidence="6">
    <location>
        <begin position="212"/>
        <end position="230"/>
    </location>
</feature>
<gene>
    <name evidence="8" type="ORF">IFM89_025885</name>
</gene>
<feature type="compositionally biased region" description="Basic and acidic residues" evidence="6">
    <location>
        <begin position="431"/>
        <end position="444"/>
    </location>
</feature>
<evidence type="ECO:0000256" key="3">
    <source>
        <dbReference type="ARBA" id="ARBA00013194"/>
    </source>
</evidence>
<dbReference type="Pfam" id="PF00160">
    <property type="entry name" value="Pro_isomerase"/>
    <property type="match status" value="1"/>
</dbReference>
<feature type="compositionally biased region" description="Basic and acidic residues" evidence="6">
    <location>
        <begin position="593"/>
        <end position="602"/>
    </location>
</feature>
<feature type="compositionally biased region" description="Basic and acidic residues" evidence="6">
    <location>
        <begin position="504"/>
        <end position="523"/>
    </location>
</feature>
<proteinExistence type="inferred from homology"/>
<feature type="compositionally biased region" description="Basic and acidic residues" evidence="6">
    <location>
        <begin position="341"/>
        <end position="411"/>
    </location>
</feature>
<evidence type="ECO:0000256" key="6">
    <source>
        <dbReference type="SAM" id="MobiDB-lite"/>
    </source>
</evidence>
<feature type="domain" description="PPIase cyclophilin-type" evidence="7">
    <location>
        <begin position="10"/>
        <end position="175"/>
    </location>
</feature>
<feature type="compositionally biased region" description="Low complexity" evidence="6">
    <location>
        <begin position="618"/>
        <end position="627"/>
    </location>
</feature>
<feature type="compositionally biased region" description="Low complexity" evidence="6">
    <location>
        <begin position="243"/>
        <end position="262"/>
    </location>
</feature>
<evidence type="ECO:0000256" key="1">
    <source>
        <dbReference type="ARBA" id="ARBA00000971"/>
    </source>
</evidence>